<sequence length="500" mass="53639">MTSVAASPLEENLNRLAALRLRTEAFIDGRFVPAQDRATFPNVSPRDGRVIAHVALCGPQDVDSAVAAARRAFDEGPWPRMHPRERRAVLLRLARLIFEHREELALLEALDMGKPVSDALAVDLRVTVQSFEYFAEAIDKFSDEVAPTGTDTLATVTREPIGVVGAVVPWNFPLMLASWKLAPALATGNSVVLKPAEQSPLTALRLAELAAEAGIPDGVLNVVPGDGPGTGAAIGLHPHIDAVTFTGSGAVGRKFLRYSAESNLKKVSLELGGKNPQIVFRDAPDDDTVAEAIATGIFFNAGEVCSAGSRLLVHSSRRDGIVEAVVARARRLQADDPLDPRTRLGALVEEPHLQKVLGYIEGAVAEGADVLAGGRRVREETGGYYLEATVLDGLGRDATAVREEIFGPVLTIQTFETVEEAVELANDTPYGLAAAVWTTDLSTAHLTARAIRAGTVWVNCFDDSDVTVPFGGYKQSGMGRDKSLHALEKYTELKTTWIKL</sequence>
<keyword evidence="2 4" id="KW-0560">Oxidoreductase</keyword>
<dbReference type="GO" id="GO:0016620">
    <property type="term" value="F:oxidoreductase activity, acting on the aldehyde or oxo group of donors, NAD or NADP as acceptor"/>
    <property type="evidence" value="ECO:0007669"/>
    <property type="project" value="InterPro"/>
</dbReference>
<dbReference type="Pfam" id="PF00171">
    <property type="entry name" value="Aldedh"/>
    <property type="match status" value="1"/>
</dbReference>
<dbReference type="SUPFAM" id="SSF53720">
    <property type="entry name" value="ALDH-like"/>
    <property type="match status" value="1"/>
</dbReference>
<dbReference type="PROSITE" id="PS00070">
    <property type="entry name" value="ALDEHYDE_DEHYDR_CYS"/>
    <property type="match status" value="1"/>
</dbReference>
<dbReference type="Gene3D" id="3.40.605.10">
    <property type="entry name" value="Aldehyde Dehydrogenase, Chain A, domain 1"/>
    <property type="match status" value="1"/>
</dbReference>
<evidence type="ECO:0000313" key="6">
    <source>
        <dbReference type="EMBL" id="KHF42940.1"/>
    </source>
</evidence>
<dbReference type="InterPro" id="IPR029510">
    <property type="entry name" value="Ald_DH_CS_GLU"/>
</dbReference>
<comment type="similarity">
    <text evidence="1 4">Belongs to the aldehyde dehydrogenase family.</text>
</comment>
<protein>
    <submittedName>
        <fullName evidence="6">Gamma-glutamyl-gamma-aminobutyraldehyde dehydrogenase</fullName>
    </submittedName>
</protein>
<evidence type="ECO:0000256" key="4">
    <source>
        <dbReference type="RuleBase" id="RU003345"/>
    </source>
</evidence>
<gene>
    <name evidence="6" type="ORF">MINT15_31420</name>
</gene>
<comment type="caution">
    <text evidence="6">The sequence shown here is derived from an EMBL/GenBank/DDBJ whole genome shotgun (WGS) entry which is preliminary data.</text>
</comment>
<dbReference type="PROSITE" id="PS00687">
    <property type="entry name" value="ALDEHYDE_DEHYDR_GLU"/>
    <property type="match status" value="1"/>
</dbReference>
<dbReference type="InterPro" id="IPR016161">
    <property type="entry name" value="Ald_DH/histidinol_DH"/>
</dbReference>
<dbReference type="RefSeq" id="WP_052136482.1">
    <property type="nucleotide sequence ID" value="NZ_CALJZO010000060.1"/>
</dbReference>
<organism evidence="6 7">
    <name type="scientific">Saccharomonospora viridis</name>
    <dbReference type="NCBI Taxonomy" id="1852"/>
    <lineage>
        <taxon>Bacteria</taxon>
        <taxon>Bacillati</taxon>
        <taxon>Actinomycetota</taxon>
        <taxon>Actinomycetes</taxon>
        <taxon>Pseudonocardiales</taxon>
        <taxon>Pseudonocardiaceae</taxon>
        <taxon>Saccharomonospora</taxon>
    </lineage>
</organism>
<evidence type="ECO:0000256" key="1">
    <source>
        <dbReference type="ARBA" id="ARBA00009986"/>
    </source>
</evidence>
<dbReference type="CDD" id="cd07112">
    <property type="entry name" value="ALDH_GABALDH-PuuC"/>
    <property type="match status" value="1"/>
</dbReference>
<dbReference type="Gene3D" id="3.40.309.10">
    <property type="entry name" value="Aldehyde Dehydrogenase, Chain A, domain 2"/>
    <property type="match status" value="1"/>
</dbReference>
<dbReference type="InterPro" id="IPR016162">
    <property type="entry name" value="Ald_DH_N"/>
</dbReference>
<dbReference type="AlphaFoldDB" id="A0A837D5P2"/>
<dbReference type="Proteomes" id="UP000030848">
    <property type="component" value="Unassembled WGS sequence"/>
</dbReference>
<reference evidence="6 7" key="1">
    <citation type="submission" date="2014-10" db="EMBL/GenBank/DDBJ databases">
        <title>Genome sequence of Micropolyspora internatus JCM3315.</title>
        <authorList>
            <person name="Shin S.-K."/>
            <person name="Yi H."/>
        </authorList>
    </citation>
    <scope>NUCLEOTIDE SEQUENCE [LARGE SCALE GENOMIC DNA]</scope>
    <source>
        <strain evidence="6 7">JCM 3315</strain>
    </source>
</reference>
<proteinExistence type="inferred from homology"/>
<dbReference type="FunFam" id="3.40.605.10:FF:000026">
    <property type="entry name" value="Aldehyde dehydrogenase, putative"/>
    <property type="match status" value="1"/>
</dbReference>
<evidence type="ECO:0000259" key="5">
    <source>
        <dbReference type="Pfam" id="PF00171"/>
    </source>
</evidence>
<dbReference type="FunFam" id="3.40.309.10:FF:000012">
    <property type="entry name" value="Betaine aldehyde dehydrogenase"/>
    <property type="match status" value="1"/>
</dbReference>
<feature type="active site" evidence="3">
    <location>
        <position position="270"/>
    </location>
</feature>
<evidence type="ECO:0000256" key="2">
    <source>
        <dbReference type="ARBA" id="ARBA00023002"/>
    </source>
</evidence>
<dbReference type="FunFam" id="3.40.605.10:FF:000001">
    <property type="entry name" value="Aldehyde dehydrogenase 1"/>
    <property type="match status" value="1"/>
</dbReference>
<dbReference type="InterPro" id="IPR016160">
    <property type="entry name" value="Ald_DH_CS_CYS"/>
</dbReference>
<evidence type="ECO:0000313" key="7">
    <source>
        <dbReference type="Proteomes" id="UP000030848"/>
    </source>
</evidence>
<accession>A0A837D5P2</accession>
<dbReference type="PANTHER" id="PTHR11699">
    <property type="entry name" value="ALDEHYDE DEHYDROGENASE-RELATED"/>
    <property type="match status" value="1"/>
</dbReference>
<dbReference type="OrthoDB" id="6882680at2"/>
<feature type="domain" description="Aldehyde dehydrogenase" evidence="5">
    <location>
        <begin position="31"/>
        <end position="495"/>
    </location>
</feature>
<dbReference type="InterPro" id="IPR015590">
    <property type="entry name" value="Aldehyde_DH_dom"/>
</dbReference>
<name>A0A837D5P2_9PSEU</name>
<dbReference type="EMBL" id="JRZE01000006">
    <property type="protein sequence ID" value="KHF42940.1"/>
    <property type="molecule type" value="Genomic_DNA"/>
</dbReference>
<dbReference type="InterPro" id="IPR016163">
    <property type="entry name" value="Ald_DH_C"/>
</dbReference>
<evidence type="ECO:0000256" key="3">
    <source>
        <dbReference type="PROSITE-ProRule" id="PRU10007"/>
    </source>
</evidence>